<gene>
    <name evidence="1" type="ORF">EZS27_004656</name>
</gene>
<proteinExistence type="predicted"/>
<accession>A0A5J4SP97</accession>
<sequence length="100" mass="11851">MKVSRNISYRNQLPSYSISYEIQTISDVYGDETFTVKSNYVKEGTLLWLRDLALSKVVYEIATKRYILIDDFNINYSSAKDKFQVTMKYHYSDFINNKIH</sequence>
<protein>
    <submittedName>
        <fullName evidence="1">Uncharacterized protein</fullName>
    </submittedName>
</protein>
<evidence type="ECO:0000313" key="1">
    <source>
        <dbReference type="EMBL" id="KAA6347876.1"/>
    </source>
</evidence>
<name>A0A5J4SP97_9ZZZZ</name>
<organism evidence="1">
    <name type="scientific">termite gut metagenome</name>
    <dbReference type="NCBI Taxonomy" id="433724"/>
    <lineage>
        <taxon>unclassified sequences</taxon>
        <taxon>metagenomes</taxon>
        <taxon>organismal metagenomes</taxon>
    </lineage>
</organism>
<reference evidence="1" key="1">
    <citation type="submission" date="2019-03" db="EMBL/GenBank/DDBJ databases">
        <title>Single cell metagenomics reveals metabolic interactions within the superorganism composed of flagellate Streblomastix strix and complex community of Bacteroidetes bacteria on its surface.</title>
        <authorList>
            <person name="Treitli S.C."/>
            <person name="Kolisko M."/>
            <person name="Husnik F."/>
            <person name="Keeling P."/>
            <person name="Hampl V."/>
        </authorList>
    </citation>
    <scope>NUCLEOTIDE SEQUENCE</scope>
    <source>
        <strain evidence="1">STM</strain>
    </source>
</reference>
<comment type="caution">
    <text evidence="1">The sequence shown here is derived from an EMBL/GenBank/DDBJ whole genome shotgun (WGS) entry which is preliminary data.</text>
</comment>
<dbReference type="EMBL" id="SNRY01000082">
    <property type="protein sequence ID" value="KAA6347876.1"/>
    <property type="molecule type" value="Genomic_DNA"/>
</dbReference>
<dbReference type="AlphaFoldDB" id="A0A5J4SP97"/>